<reference evidence="3 4" key="1">
    <citation type="submission" date="2019-03" db="EMBL/GenBank/DDBJ databases">
        <title>Genomic Encyclopedia of Type Strains, Phase IV (KMG-IV): sequencing the most valuable type-strain genomes for metagenomic binning, comparative biology and taxonomic classification.</title>
        <authorList>
            <person name="Goeker M."/>
        </authorList>
    </citation>
    <scope>NUCLEOTIDE SEQUENCE [LARGE SCALE GENOMIC DNA]</scope>
    <source>
        <strain evidence="3 4">DSM 45934</strain>
    </source>
</reference>
<dbReference type="InterPro" id="IPR050723">
    <property type="entry name" value="CFA/CMAS"/>
</dbReference>
<evidence type="ECO:0000313" key="3">
    <source>
        <dbReference type="EMBL" id="TCO61168.1"/>
    </source>
</evidence>
<keyword evidence="4" id="KW-1185">Reference proteome</keyword>
<evidence type="ECO:0000313" key="4">
    <source>
        <dbReference type="Proteomes" id="UP000295680"/>
    </source>
</evidence>
<dbReference type="PANTHER" id="PTHR43667">
    <property type="entry name" value="CYCLOPROPANE-FATTY-ACYL-PHOSPHOLIPID SYNTHASE"/>
    <property type="match status" value="1"/>
</dbReference>
<dbReference type="GO" id="GO:0032259">
    <property type="term" value="P:methylation"/>
    <property type="evidence" value="ECO:0007669"/>
    <property type="project" value="UniProtKB-KW"/>
</dbReference>
<dbReference type="EMBL" id="SLWS01000003">
    <property type="protein sequence ID" value="TCO61168.1"/>
    <property type="molecule type" value="Genomic_DNA"/>
</dbReference>
<evidence type="ECO:0000259" key="2">
    <source>
        <dbReference type="Pfam" id="PF13847"/>
    </source>
</evidence>
<dbReference type="InterPro" id="IPR029063">
    <property type="entry name" value="SAM-dependent_MTases_sf"/>
</dbReference>
<dbReference type="InterPro" id="IPR025714">
    <property type="entry name" value="Methyltranfer_dom"/>
</dbReference>
<proteinExistence type="predicted"/>
<dbReference type="SUPFAM" id="SSF53335">
    <property type="entry name" value="S-adenosyl-L-methionine-dependent methyltransferases"/>
    <property type="match status" value="1"/>
</dbReference>
<organism evidence="3 4">
    <name type="scientific">Actinocrispum wychmicini</name>
    <dbReference type="NCBI Taxonomy" id="1213861"/>
    <lineage>
        <taxon>Bacteria</taxon>
        <taxon>Bacillati</taxon>
        <taxon>Actinomycetota</taxon>
        <taxon>Actinomycetes</taxon>
        <taxon>Pseudonocardiales</taxon>
        <taxon>Pseudonocardiaceae</taxon>
        <taxon>Actinocrispum</taxon>
    </lineage>
</organism>
<gene>
    <name evidence="3" type="ORF">EV192_103752</name>
</gene>
<name>A0A4R2JV02_9PSEU</name>
<keyword evidence="3" id="KW-0808">Transferase</keyword>
<dbReference type="CDD" id="cd02440">
    <property type="entry name" value="AdoMet_MTases"/>
    <property type="match status" value="1"/>
</dbReference>
<evidence type="ECO:0000256" key="1">
    <source>
        <dbReference type="PIRSR" id="PIRSR005739-1"/>
    </source>
</evidence>
<comment type="caution">
    <text evidence="3">The sequence shown here is derived from an EMBL/GenBank/DDBJ whole genome shotgun (WGS) entry which is preliminary data.</text>
</comment>
<dbReference type="OrthoDB" id="3359395at2"/>
<dbReference type="PANTHER" id="PTHR43667:SF2">
    <property type="entry name" value="FATTY ACID C-METHYL TRANSFERASE"/>
    <property type="match status" value="1"/>
</dbReference>
<sequence>MDYQLSLERAADIAAVAGLLQIGTELGVDRILDSGDTFSAADLAKVADAPLEGVTEYLNALLAAGLVTDTGVTGQFRVSLDYPERRYEAGYVCWALTANNPFIENVREFLADRDSAARAYRRDSRRVAVSSRWIGDRGFYPDIIDKLNAAGVKRVVDLGAGAGGLLIRWLSQDSTRTGIALDISAAACAAAREAARQAGVDDRLEVVVRSIESLVDDSSQINGADAILASFVMHDIVQDAALSQAVLSSCRHALKPNGFMVVVDAVSYAQHVRERKFSALFTYVHASFMNVHLPPEQEWRTKFYIAGFSKVECVPQVVPGGRLFVAIP</sequence>
<dbReference type="GO" id="GO:0008168">
    <property type="term" value="F:methyltransferase activity"/>
    <property type="evidence" value="ECO:0007669"/>
    <property type="project" value="UniProtKB-KW"/>
</dbReference>
<dbReference type="AlphaFoldDB" id="A0A4R2JV02"/>
<feature type="active site" description="Proton acceptor" evidence="1">
    <location>
        <position position="234"/>
    </location>
</feature>
<dbReference type="Gene3D" id="3.40.50.150">
    <property type="entry name" value="Vaccinia Virus protein VP39"/>
    <property type="match status" value="1"/>
</dbReference>
<dbReference type="RefSeq" id="WP_132116673.1">
    <property type="nucleotide sequence ID" value="NZ_SLWS01000003.1"/>
</dbReference>
<protein>
    <submittedName>
        <fullName evidence="3">O-methyltransferase</fullName>
    </submittedName>
</protein>
<feature type="domain" description="Methyltransferase" evidence="2">
    <location>
        <begin position="153"/>
        <end position="285"/>
    </location>
</feature>
<accession>A0A4R2JV02</accession>
<keyword evidence="3" id="KW-0489">Methyltransferase</keyword>
<dbReference type="Pfam" id="PF13847">
    <property type="entry name" value="Methyltransf_31"/>
    <property type="match status" value="1"/>
</dbReference>
<dbReference type="Proteomes" id="UP000295680">
    <property type="component" value="Unassembled WGS sequence"/>
</dbReference>